<evidence type="ECO:0000313" key="6">
    <source>
        <dbReference type="EMBL" id="THJ49652.1"/>
    </source>
</evidence>
<dbReference type="InterPro" id="IPR036390">
    <property type="entry name" value="WH_DNA-bd_sf"/>
</dbReference>
<evidence type="ECO:0000256" key="2">
    <source>
        <dbReference type="ARBA" id="ARBA00023125"/>
    </source>
</evidence>
<dbReference type="GO" id="GO:0003677">
    <property type="term" value="F:DNA binding"/>
    <property type="evidence" value="ECO:0007669"/>
    <property type="project" value="UniProtKB-KW"/>
</dbReference>
<organism evidence="6 7">
    <name type="scientific">Candidatus Frankia alpina</name>
    <dbReference type="NCBI Taxonomy" id="2699483"/>
    <lineage>
        <taxon>Bacteria</taxon>
        <taxon>Bacillati</taxon>
        <taxon>Actinomycetota</taxon>
        <taxon>Actinomycetes</taxon>
        <taxon>Frankiales</taxon>
        <taxon>Frankiaceae</taxon>
        <taxon>Frankia</taxon>
    </lineage>
</organism>
<keyword evidence="1" id="KW-0805">Transcription regulation</keyword>
<proteinExistence type="predicted"/>
<dbReference type="SUPFAM" id="SSF64288">
    <property type="entry name" value="Chorismate lyase-like"/>
    <property type="match status" value="1"/>
</dbReference>
<name>A0A4V3Z1A7_9ACTN</name>
<dbReference type="AlphaFoldDB" id="A0A4V3Z1A7"/>
<evidence type="ECO:0000313" key="7">
    <source>
        <dbReference type="Proteomes" id="UP000305282"/>
    </source>
</evidence>
<evidence type="ECO:0000256" key="3">
    <source>
        <dbReference type="ARBA" id="ARBA00023163"/>
    </source>
</evidence>
<feature type="compositionally biased region" description="Low complexity" evidence="4">
    <location>
        <begin position="100"/>
        <end position="110"/>
    </location>
</feature>
<dbReference type="SUPFAM" id="SSF46785">
    <property type="entry name" value="Winged helix' DNA-binding domain"/>
    <property type="match status" value="1"/>
</dbReference>
<dbReference type="SMART" id="SM00345">
    <property type="entry name" value="HTH_GNTR"/>
    <property type="match status" value="1"/>
</dbReference>
<dbReference type="GO" id="GO:0003700">
    <property type="term" value="F:DNA-binding transcription factor activity"/>
    <property type="evidence" value="ECO:0007669"/>
    <property type="project" value="InterPro"/>
</dbReference>
<comment type="caution">
    <text evidence="6">The sequence shown here is derived from an EMBL/GenBank/DDBJ whole genome shotgun (WGS) entry which is preliminary data.</text>
</comment>
<accession>A0A4V3Z1A7</accession>
<dbReference type="PANTHER" id="PTHR44846">
    <property type="entry name" value="MANNOSYL-D-GLYCERATE TRANSPORT/METABOLISM SYSTEM REPRESSOR MNGR-RELATED"/>
    <property type="match status" value="1"/>
</dbReference>
<protein>
    <submittedName>
        <fullName evidence="6">GntR family transcriptional regulator</fullName>
    </submittedName>
</protein>
<gene>
    <name evidence="6" type="ORF">E7Y31_18895</name>
</gene>
<evidence type="ECO:0000256" key="4">
    <source>
        <dbReference type="SAM" id="MobiDB-lite"/>
    </source>
</evidence>
<dbReference type="Pfam" id="PF07702">
    <property type="entry name" value="UTRA"/>
    <property type="match status" value="1"/>
</dbReference>
<dbReference type="EMBL" id="SSXH01000626">
    <property type="protein sequence ID" value="THJ49652.1"/>
    <property type="molecule type" value="Genomic_DNA"/>
</dbReference>
<dbReference type="InterPro" id="IPR011663">
    <property type="entry name" value="UTRA"/>
</dbReference>
<dbReference type="Pfam" id="PF00392">
    <property type="entry name" value="GntR"/>
    <property type="match status" value="1"/>
</dbReference>
<dbReference type="Proteomes" id="UP000305282">
    <property type="component" value="Unassembled WGS sequence"/>
</dbReference>
<dbReference type="PANTHER" id="PTHR44846:SF17">
    <property type="entry name" value="GNTR-FAMILY TRANSCRIPTIONAL REGULATOR"/>
    <property type="match status" value="1"/>
</dbReference>
<dbReference type="OrthoDB" id="3207674at2"/>
<dbReference type="Gene3D" id="3.40.1410.10">
    <property type="entry name" value="Chorismate lyase-like"/>
    <property type="match status" value="1"/>
</dbReference>
<sequence length="253" mass="27757">MPTPGRLPYLQIAASLRDKIEQGEYPPGSRLPPHRELARTFRAAQETIRRAVAQLQAEGLVETRGQHGTFVQTRPSVRRITTDFYRRRPPASTESGSPFARSVAASGGRASWDHRTARETADEHLARRLGIQPGDPVVVTRYLYRYDGTPIQTATSWEPAALTAGTPIELPEEGAAVGVVARFDLIGQRIDSVEEDIESRLPTADEAKALELPPGVAVLAMKRTYRVGDLPVETADIVMAGHRSVLSYRLAVT</sequence>
<reference evidence="6 7" key="1">
    <citation type="submission" date="2019-04" db="EMBL/GenBank/DDBJ databases">
        <title>Draft genome sequences for three unisolated Alnus-infective Frankia Sp+ strains, AgTrS, AiOr and AvVan, the first sequenced Frankia strains able to sporulate in-planta.</title>
        <authorList>
            <person name="Bethencourt L."/>
            <person name="Vautrin F."/>
            <person name="Taib N."/>
            <person name="Dubost A."/>
            <person name="Castro-Garcia L."/>
            <person name="Imbaud O."/>
            <person name="Abrouk D."/>
            <person name="Fournier P."/>
            <person name="Briolay J."/>
            <person name="Nguyen A."/>
            <person name="Normand P."/>
            <person name="Fernandez M.P."/>
            <person name="Brochier-Armanet C."/>
            <person name="Herrera-Belaroussi A."/>
        </authorList>
    </citation>
    <scope>NUCLEOTIDE SEQUENCE [LARGE SCALE GENOMIC DNA]</scope>
    <source>
        <strain evidence="6 7">AvVan</strain>
    </source>
</reference>
<keyword evidence="2" id="KW-0238">DNA-binding</keyword>
<dbReference type="InterPro" id="IPR036388">
    <property type="entry name" value="WH-like_DNA-bd_sf"/>
</dbReference>
<dbReference type="SMART" id="SM00866">
    <property type="entry name" value="UTRA"/>
    <property type="match status" value="1"/>
</dbReference>
<evidence type="ECO:0000256" key="1">
    <source>
        <dbReference type="ARBA" id="ARBA00023015"/>
    </source>
</evidence>
<dbReference type="InterPro" id="IPR000524">
    <property type="entry name" value="Tscrpt_reg_HTH_GntR"/>
</dbReference>
<dbReference type="PRINTS" id="PR00035">
    <property type="entry name" value="HTHGNTR"/>
</dbReference>
<feature type="domain" description="HTH gntR-type" evidence="5">
    <location>
        <begin position="6"/>
        <end position="74"/>
    </location>
</feature>
<keyword evidence="7" id="KW-1185">Reference proteome</keyword>
<dbReference type="InterPro" id="IPR028978">
    <property type="entry name" value="Chorismate_lyase_/UTRA_dom_sf"/>
</dbReference>
<keyword evidence="3" id="KW-0804">Transcription</keyword>
<dbReference type="InterPro" id="IPR050679">
    <property type="entry name" value="Bact_HTH_transcr_reg"/>
</dbReference>
<dbReference type="CDD" id="cd07377">
    <property type="entry name" value="WHTH_GntR"/>
    <property type="match status" value="1"/>
</dbReference>
<feature type="region of interest" description="Disordered" evidence="4">
    <location>
        <begin position="86"/>
        <end position="113"/>
    </location>
</feature>
<evidence type="ECO:0000259" key="5">
    <source>
        <dbReference type="PROSITE" id="PS50949"/>
    </source>
</evidence>
<dbReference type="PROSITE" id="PS50949">
    <property type="entry name" value="HTH_GNTR"/>
    <property type="match status" value="1"/>
</dbReference>
<dbReference type="Gene3D" id="1.10.10.10">
    <property type="entry name" value="Winged helix-like DNA-binding domain superfamily/Winged helix DNA-binding domain"/>
    <property type="match status" value="1"/>
</dbReference>
<dbReference type="GO" id="GO:0045892">
    <property type="term" value="P:negative regulation of DNA-templated transcription"/>
    <property type="evidence" value="ECO:0007669"/>
    <property type="project" value="TreeGrafter"/>
</dbReference>
<dbReference type="RefSeq" id="WP_136449214.1">
    <property type="nucleotide sequence ID" value="NZ_SSXH01000626.1"/>
</dbReference>